<dbReference type="NCBIfam" id="TIGR03954">
    <property type="entry name" value="integ_memb_HG"/>
    <property type="match status" value="1"/>
</dbReference>
<dbReference type="EMBL" id="CP088295">
    <property type="protein sequence ID" value="UUY02531.1"/>
    <property type="molecule type" value="Genomic_DNA"/>
</dbReference>
<keyword evidence="2" id="KW-1003">Cell membrane</keyword>
<feature type="transmembrane region" description="Helical" evidence="6">
    <location>
        <begin position="72"/>
        <end position="94"/>
    </location>
</feature>
<evidence type="ECO:0000256" key="1">
    <source>
        <dbReference type="ARBA" id="ARBA00004651"/>
    </source>
</evidence>
<evidence type="ECO:0000256" key="5">
    <source>
        <dbReference type="ARBA" id="ARBA00023136"/>
    </source>
</evidence>
<feature type="transmembrane region" description="Helical" evidence="6">
    <location>
        <begin position="12"/>
        <end position="34"/>
    </location>
</feature>
<organism evidence="8 9">
    <name type="scientific">Svornostia abyssi</name>
    <dbReference type="NCBI Taxonomy" id="2898438"/>
    <lineage>
        <taxon>Bacteria</taxon>
        <taxon>Bacillati</taxon>
        <taxon>Actinomycetota</taxon>
        <taxon>Thermoleophilia</taxon>
        <taxon>Solirubrobacterales</taxon>
        <taxon>Baekduiaceae</taxon>
        <taxon>Svornostia</taxon>
    </lineage>
</organism>
<keyword evidence="4 6" id="KW-1133">Transmembrane helix</keyword>
<evidence type="ECO:0000256" key="6">
    <source>
        <dbReference type="SAM" id="Phobius"/>
    </source>
</evidence>
<keyword evidence="3 6" id="KW-0812">Transmembrane</keyword>
<name>A0ABY5PD17_9ACTN</name>
<keyword evidence="9" id="KW-1185">Reference proteome</keyword>
<feature type="transmembrane region" description="Helical" evidence="6">
    <location>
        <begin position="41"/>
        <end position="60"/>
    </location>
</feature>
<evidence type="ECO:0000259" key="7">
    <source>
        <dbReference type="Pfam" id="PF12823"/>
    </source>
</evidence>
<accession>A0ABY5PD17</accession>
<feature type="domain" description="DUF3817" evidence="7">
    <location>
        <begin position="15"/>
        <end position="93"/>
    </location>
</feature>
<reference evidence="9" key="1">
    <citation type="submission" date="2021-11" db="EMBL/GenBank/DDBJ databases">
        <title>Cultivation dependent microbiological survey of springs from the worlds oldest radium mine currently devoted to the extraction of radon-saturated water.</title>
        <authorList>
            <person name="Kapinusova G."/>
            <person name="Smrhova T."/>
            <person name="Strejcek M."/>
            <person name="Suman J."/>
            <person name="Jani K."/>
            <person name="Pajer P."/>
            <person name="Uhlik O."/>
        </authorList>
    </citation>
    <scope>NUCLEOTIDE SEQUENCE [LARGE SCALE GENOMIC DNA]</scope>
    <source>
        <strain evidence="9">J379</strain>
    </source>
</reference>
<evidence type="ECO:0000313" key="8">
    <source>
        <dbReference type="EMBL" id="UUY02531.1"/>
    </source>
</evidence>
<evidence type="ECO:0000256" key="2">
    <source>
        <dbReference type="ARBA" id="ARBA00022475"/>
    </source>
</evidence>
<evidence type="ECO:0000256" key="4">
    <source>
        <dbReference type="ARBA" id="ARBA00022989"/>
    </source>
</evidence>
<dbReference type="RefSeq" id="WP_353863058.1">
    <property type="nucleotide sequence ID" value="NZ_CP088295.1"/>
</dbReference>
<evidence type="ECO:0000256" key="3">
    <source>
        <dbReference type="ARBA" id="ARBA00022692"/>
    </source>
</evidence>
<protein>
    <submittedName>
        <fullName evidence="8">DUF3817 domain-containing protein</fullName>
    </submittedName>
</protein>
<dbReference type="Proteomes" id="UP001058860">
    <property type="component" value="Chromosome"/>
</dbReference>
<dbReference type="InterPro" id="IPR023845">
    <property type="entry name" value="DUF3817_TM"/>
</dbReference>
<proteinExistence type="predicted"/>
<sequence>MPDTLSEAARRPLNIALAVGIIDAVLLVVLLYFARVADDDGAVSILGPIHGFGFLILLYITGKGAAEQLWSWWFPAAVLVTGGPLGTIVGDVILRRRLPDRAAV</sequence>
<keyword evidence="5 6" id="KW-0472">Membrane</keyword>
<evidence type="ECO:0000313" key="9">
    <source>
        <dbReference type="Proteomes" id="UP001058860"/>
    </source>
</evidence>
<comment type="subcellular location">
    <subcellularLocation>
        <location evidence="1">Cell membrane</location>
        <topology evidence="1">Multi-pass membrane protein</topology>
    </subcellularLocation>
</comment>
<gene>
    <name evidence="8" type="ORF">LRS13_17780</name>
</gene>
<dbReference type="Pfam" id="PF12823">
    <property type="entry name" value="DUF3817"/>
    <property type="match status" value="1"/>
</dbReference>